<dbReference type="SUPFAM" id="SSF53300">
    <property type="entry name" value="vWA-like"/>
    <property type="match status" value="1"/>
</dbReference>
<dbReference type="Gene3D" id="3.90.182.10">
    <property type="entry name" value="Toxin - Anthrax Protective Antigen,domain 1"/>
    <property type="match status" value="1"/>
</dbReference>
<dbReference type="NCBIfam" id="TIGR02226">
    <property type="entry name" value="two_anch"/>
    <property type="match status" value="1"/>
</dbReference>
<dbReference type="SMART" id="SM00327">
    <property type="entry name" value="VWA"/>
    <property type="match status" value="1"/>
</dbReference>
<dbReference type="Gene3D" id="3.40.50.880">
    <property type="match status" value="1"/>
</dbReference>
<keyword evidence="4" id="KW-1185">Reference proteome</keyword>
<dbReference type="CDD" id="cd00198">
    <property type="entry name" value="vWFA"/>
    <property type="match status" value="1"/>
</dbReference>
<dbReference type="Gene3D" id="3.40.50.410">
    <property type="entry name" value="von Willebrand factor, type A domain"/>
    <property type="match status" value="1"/>
</dbReference>
<dbReference type="InterPro" id="IPR037524">
    <property type="entry name" value="PA14/GLEYA"/>
</dbReference>
<dbReference type="InterPro" id="IPR013783">
    <property type="entry name" value="Ig-like_fold"/>
</dbReference>
<evidence type="ECO:0000313" key="3">
    <source>
        <dbReference type="EMBL" id="MFD2255508.1"/>
    </source>
</evidence>
<feature type="transmembrane region" description="Helical" evidence="1">
    <location>
        <begin position="113"/>
        <end position="132"/>
    </location>
</feature>
<dbReference type="EMBL" id="JBHUIT010000002">
    <property type="protein sequence ID" value="MFD2255508.1"/>
    <property type="molecule type" value="Genomic_DNA"/>
</dbReference>
<dbReference type="Pfam" id="PF07705">
    <property type="entry name" value="CARDB"/>
    <property type="match status" value="1"/>
</dbReference>
<accession>A0ABW5D3C5</accession>
<dbReference type="SUPFAM" id="SSF52317">
    <property type="entry name" value="Class I glutamine amidotransferase-like"/>
    <property type="match status" value="1"/>
</dbReference>
<dbReference type="InterPro" id="IPR024163">
    <property type="entry name" value="Aerotolerance_reg_N"/>
</dbReference>
<dbReference type="Pfam" id="PF07691">
    <property type="entry name" value="PA14"/>
    <property type="match status" value="1"/>
</dbReference>
<keyword evidence="1" id="KW-1133">Transmembrane helix</keyword>
<dbReference type="SUPFAM" id="SSF56988">
    <property type="entry name" value="Anthrax protective antigen"/>
    <property type="match status" value="1"/>
</dbReference>
<dbReference type="RefSeq" id="WP_386818166.1">
    <property type="nucleotide sequence ID" value="NZ_JBHUIT010000002.1"/>
</dbReference>
<dbReference type="Proteomes" id="UP001597375">
    <property type="component" value="Unassembled WGS sequence"/>
</dbReference>
<proteinExistence type="predicted"/>
<evidence type="ECO:0000259" key="2">
    <source>
        <dbReference type="PROSITE" id="PS51820"/>
    </source>
</evidence>
<dbReference type="InterPro" id="IPR011635">
    <property type="entry name" value="CARDB"/>
</dbReference>
<keyword evidence="1" id="KW-0472">Membrane</keyword>
<feature type="transmembrane region" description="Helical" evidence="1">
    <location>
        <begin position="6"/>
        <end position="24"/>
    </location>
</feature>
<organism evidence="3 4">
    <name type="scientific">Luteolibacter algae</name>
    <dbReference type="NCBI Taxonomy" id="454151"/>
    <lineage>
        <taxon>Bacteria</taxon>
        <taxon>Pseudomonadati</taxon>
        <taxon>Verrucomicrobiota</taxon>
        <taxon>Verrucomicrobiia</taxon>
        <taxon>Verrucomicrobiales</taxon>
        <taxon>Verrucomicrobiaceae</taxon>
        <taxon>Luteolibacter</taxon>
    </lineage>
</organism>
<dbReference type="SMART" id="SM00758">
    <property type="entry name" value="PA14"/>
    <property type="match status" value="1"/>
</dbReference>
<protein>
    <submittedName>
        <fullName evidence="3">BatA domain-containing protein</fullName>
    </submittedName>
</protein>
<dbReference type="PANTHER" id="PTHR37464:SF1">
    <property type="entry name" value="BLL2463 PROTEIN"/>
    <property type="match status" value="1"/>
</dbReference>
<keyword evidence="1" id="KW-0812">Transmembrane</keyword>
<dbReference type="InterPro" id="IPR002035">
    <property type="entry name" value="VWF_A"/>
</dbReference>
<dbReference type="Gene3D" id="2.60.40.10">
    <property type="entry name" value="Immunoglobulins"/>
    <property type="match status" value="1"/>
</dbReference>
<evidence type="ECO:0000256" key="1">
    <source>
        <dbReference type="SAM" id="Phobius"/>
    </source>
</evidence>
<dbReference type="InterPro" id="IPR011933">
    <property type="entry name" value="Double_TM_dom"/>
</dbReference>
<dbReference type="InterPro" id="IPR036465">
    <property type="entry name" value="vWFA_dom_sf"/>
</dbReference>
<dbReference type="InterPro" id="IPR011658">
    <property type="entry name" value="PA14_dom"/>
</dbReference>
<name>A0ABW5D3C5_9BACT</name>
<dbReference type="Pfam" id="PF07584">
    <property type="entry name" value="BatA"/>
    <property type="match status" value="1"/>
</dbReference>
<gene>
    <name evidence="3" type="ORF">ACFSSA_02370</name>
</gene>
<dbReference type="PANTHER" id="PTHR37464">
    <property type="entry name" value="BLL2463 PROTEIN"/>
    <property type="match status" value="1"/>
</dbReference>
<feature type="domain" description="PA14" evidence="2">
    <location>
        <begin position="639"/>
        <end position="775"/>
    </location>
</feature>
<feature type="transmembrane region" description="Helical" evidence="1">
    <location>
        <begin position="84"/>
        <end position="106"/>
    </location>
</feature>
<sequence>MLFLNPWLLLGLAGILIPILIHLVRQQVAKPVPWGAMRFLIDTISVRRKKMEWEDLLLMASRCLLITLIVLTLARPLITPDSAVPWMIVLPAALAAVAAFGSSFVIARRKIRWIIRSISTVIIVVTIALVIFEKKFNLKRFEASGHRDVALVIDASSSMKVSRNGSTVFQRAIAEAKQVVLDSPRGTAFTVVLSGSAPEAITASPLTHRTDVLGVLDALQPVGGGSFHAQDALGMATLALHRGTNANKEIIVFTDAQRTGWRFDNPGSWNNLRKTWDSMPNAPKLLLRVFDAPEKFKNVALNNLELSRGVVGTDREVLIRASIENTGSEALTPGPVTVEINGERVGEVSVGLLTAGQKETLEFRHLFQQSGPQLVQLRVDAKDDLADDDTLNHVVNVKSKIRVLIIEGRPDAAYFDRAAGYLALALAPDPSLGSRQQSLMDPEVISLKHLVKEDFDGVDVIILADVESIPQWLSREFAFQVLQGTGLVTIAGPSINASFYNSWEGTEGKLMPMKLGEEIVEENGTRPALATFNHESLKLFTPDSDLANAQIMRWRSVTPYPGSETQAAAFTNGDTFLAAKKYGNGRSLLITSGLDARSGGLAAKNAFVPLIHELTMWAAGRGPELNVDSTWQPVISLTRSRSGLSAEYFSGRRISENDKSAVRIDPVINFNWKGVPPLENISQDRFSIRWTGKIVAHETGDYLISTKVNGSISVRIGGYEEMRTSNGEHDLGTIHLESGKPLDFQALYTDGAGEADIRLYWTTPQNLKEIIPSIAFIPGIIANSSEPLAVTDPRGAQKVARLRQGQHGRQLVIDGSAIPGVYSIYQNDFLRRHFPELPGGRMPVVVNRNARESTFSPMSENDLEMIRKNIDLVQPGSVEDILAVMEGKGFGRELWKLLATATLGFFFLESILARWVSGARGLSDNVRVEFDQNSRGKGGFR</sequence>
<evidence type="ECO:0000313" key="4">
    <source>
        <dbReference type="Proteomes" id="UP001597375"/>
    </source>
</evidence>
<comment type="caution">
    <text evidence="3">The sequence shown here is derived from an EMBL/GenBank/DDBJ whole genome shotgun (WGS) entry which is preliminary data.</text>
</comment>
<dbReference type="Pfam" id="PF13519">
    <property type="entry name" value="VWA_2"/>
    <property type="match status" value="1"/>
</dbReference>
<dbReference type="InterPro" id="IPR029062">
    <property type="entry name" value="Class_I_gatase-like"/>
</dbReference>
<reference evidence="4" key="1">
    <citation type="journal article" date="2019" name="Int. J. Syst. Evol. Microbiol.">
        <title>The Global Catalogue of Microorganisms (GCM) 10K type strain sequencing project: providing services to taxonomists for standard genome sequencing and annotation.</title>
        <authorList>
            <consortium name="The Broad Institute Genomics Platform"/>
            <consortium name="The Broad Institute Genome Sequencing Center for Infectious Disease"/>
            <person name="Wu L."/>
            <person name="Ma J."/>
        </authorList>
    </citation>
    <scope>NUCLEOTIDE SEQUENCE [LARGE SCALE GENOMIC DNA]</scope>
    <source>
        <strain evidence="4">CGMCC 4.7106</strain>
    </source>
</reference>
<feature type="transmembrane region" description="Helical" evidence="1">
    <location>
        <begin position="56"/>
        <end position="78"/>
    </location>
</feature>
<dbReference type="PROSITE" id="PS51820">
    <property type="entry name" value="PA14"/>
    <property type="match status" value="1"/>
</dbReference>